<feature type="compositionally biased region" description="Basic and acidic residues" evidence="1">
    <location>
        <begin position="563"/>
        <end position="580"/>
    </location>
</feature>
<dbReference type="Proteomes" id="UP000038009">
    <property type="component" value="Unassembled WGS sequence"/>
</dbReference>
<evidence type="ECO:0000313" key="3">
    <source>
        <dbReference type="Proteomes" id="UP000038009"/>
    </source>
</evidence>
<feature type="compositionally biased region" description="Low complexity" evidence="1">
    <location>
        <begin position="134"/>
        <end position="147"/>
    </location>
</feature>
<sequence>MHASTTRQKRAQGGLEATATAQKVPGAKRSSQSSPLRSESSGDEFNVEQHEQQGCQSDATSATITTVTSDVSRHGPPERIRVVGYSPAASTSTASQHNVTRESLELRPSWERRLASLRQRREAATAERARQSDPATVASATSESSPPAEDRYGDEVVVRTSTDVERTRQQQPQFAHNAECSASPFSSVLSRRTSDGESVEACHSSLNPPPVSSLVLSCVPSAAVKVEINSASRLGGVGGSDRGTEGSSLPSVPLVPRRVAATALDRSPLASPSPSAMSSISTSRSTAVMGAVPSSAANAERLAMAGSRPTFLRMPSNMSATSSATFAEAPVAERSFGMLSWRESPPSRPICAAPMQVNLNFVDEESQAEVMYGEAEMLQMDWYAGTPPPELSEAAGAGVLGAAAKKHAAAPEATGHALEHAAPLQKWTASPLSTAVSSSSASLVNASLTYVPSEMKGKVVQKPSGIASSPSDALESSYIQESIDDKHASPSPCATPPSTARVETYNRAVKPKCYPEDGGLSRTPGASSKLQLSALQLQHQEAHSSLTSTIASTSATLSWTAYHEGESEEHQERTASKERGSAAQKTPTPTEETVLCTSTAPLSGETASTWKANPTRQQHAAGSFGSAVPQAVASNAHPRDWKDCTHKDKGAAPASTEGAGVAASAVAITLPLSLRTLPSHSQSVATYQRTLHSSHTASESNESSGEAGTGESMPPVSSSFTSTTSSEPPNLRPSQRAAQQRTVRTTVSQALPRERLRSQLIADDPAYDPLQRKDPTAHHQRGVAGGDDLAAYPAYWNRYVEPLQGSKGIAAALQRHVSSAAALKDPLQKDTKAEKTAPSAAPTPKRSLPLTQFRSPFALEGPALEGASAARTAKPDEKGAATSLLATKALLLTSHENASTEHEGRATSTPQQPTHRDPVASNSVASASPRLSQGLPVWRPLMAHLVSNAVLSNAVEVGGSVSITPASPPTNVPSSVPDLHVPVATSLGFTPAAVPSCEAQSPPAKKVESRRSNSFSPSPQPQQRSLEPNQPDWHESLVAGVRQHRGSPHTTRPHCSLRERPHSGRITSVWNSASPGAWDGLMRSTSAKRDALLLADSALASGNDMTSRAQSTASCRTSVRSQLSTALYSSLNATKMGLKYDLTDMDTASPSWGRGKIQIIREELELREHLSKLKAETLRWRRERYY</sequence>
<feature type="region of interest" description="Disordered" evidence="1">
    <location>
        <begin position="994"/>
        <end position="1030"/>
    </location>
</feature>
<protein>
    <submittedName>
        <fullName evidence="2">Uncharacterized protein</fullName>
    </submittedName>
</protein>
<feature type="region of interest" description="Disordered" evidence="1">
    <location>
        <begin position="823"/>
        <end position="850"/>
    </location>
</feature>
<feature type="region of interest" description="Disordered" evidence="1">
    <location>
        <begin position="483"/>
        <end position="506"/>
    </location>
</feature>
<feature type="compositionally biased region" description="Low complexity" evidence="1">
    <location>
        <begin position="30"/>
        <end position="39"/>
    </location>
</feature>
<feature type="region of interest" description="Disordered" evidence="1">
    <location>
        <begin position="897"/>
        <end position="928"/>
    </location>
</feature>
<dbReference type="VEuPathDB" id="TriTrypDB:Lsey_0167_0070"/>
<reference evidence="2 3" key="1">
    <citation type="journal article" date="2015" name="PLoS Pathog.">
        <title>Leptomonas seymouri: Adaptations to the Dixenous Life Cycle Analyzed by Genome Sequencing, Transcriptome Profiling and Co-infection with Leishmania donovani.</title>
        <authorList>
            <person name="Kraeva N."/>
            <person name="Butenko A."/>
            <person name="Hlavacova J."/>
            <person name="Kostygov A."/>
            <person name="Myskova J."/>
            <person name="Grybchuk D."/>
            <person name="Lestinova T."/>
            <person name="Votypka J."/>
            <person name="Volf P."/>
            <person name="Opperdoes F."/>
            <person name="Flegontov P."/>
            <person name="Lukes J."/>
            <person name="Yurchenko V."/>
        </authorList>
    </citation>
    <scope>NUCLEOTIDE SEQUENCE [LARGE SCALE GENOMIC DNA]</scope>
    <source>
        <strain evidence="2 3">ATCC 30220</strain>
    </source>
</reference>
<feature type="region of interest" description="Disordered" evidence="1">
    <location>
        <begin position="685"/>
        <end position="785"/>
    </location>
</feature>
<feature type="compositionally biased region" description="Low complexity" evidence="1">
    <location>
        <begin position="1012"/>
        <end position="1025"/>
    </location>
</feature>
<evidence type="ECO:0000313" key="2">
    <source>
        <dbReference type="EMBL" id="KPI85773.1"/>
    </source>
</evidence>
<feature type="region of interest" description="Disordered" evidence="1">
    <location>
        <begin position="233"/>
        <end position="252"/>
    </location>
</feature>
<feature type="compositionally biased region" description="Basic and acidic residues" evidence="1">
    <location>
        <begin position="148"/>
        <end position="168"/>
    </location>
</feature>
<keyword evidence="3" id="KW-1185">Reference proteome</keyword>
<feature type="compositionally biased region" description="Polar residues" evidence="1">
    <location>
        <begin position="732"/>
        <end position="749"/>
    </location>
</feature>
<name>A0A0N1I3U7_LEPSE</name>
<dbReference type="AlphaFoldDB" id="A0A0N1I3U7"/>
<dbReference type="EMBL" id="LJSK01000167">
    <property type="protein sequence ID" value="KPI85773.1"/>
    <property type="molecule type" value="Genomic_DNA"/>
</dbReference>
<dbReference type="OrthoDB" id="10672494at2759"/>
<comment type="caution">
    <text evidence="2">The sequence shown here is derived from an EMBL/GenBank/DDBJ whole genome shotgun (WGS) entry which is preliminary data.</text>
</comment>
<organism evidence="2 3">
    <name type="scientific">Leptomonas seymouri</name>
    <dbReference type="NCBI Taxonomy" id="5684"/>
    <lineage>
        <taxon>Eukaryota</taxon>
        <taxon>Discoba</taxon>
        <taxon>Euglenozoa</taxon>
        <taxon>Kinetoplastea</taxon>
        <taxon>Metakinetoplastina</taxon>
        <taxon>Trypanosomatida</taxon>
        <taxon>Trypanosomatidae</taxon>
        <taxon>Leishmaniinae</taxon>
        <taxon>Leptomonas</taxon>
    </lineage>
</organism>
<feature type="region of interest" description="Disordered" evidence="1">
    <location>
        <begin position="562"/>
        <end position="659"/>
    </location>
</feature>
<feature type="compositionally biased region" description="Polar residues" evidence="1">
    <location>
        <begin position="583"/>
        <end position="620"/>
    </location>
</feature>
<feature type="compositionally biased region" description="Low complexity" evidence="1">
    <location>
        <begin position="919"/>
        <end position="928"/>
    </location>
</feature>
<feature type="compositionally biased region" description="Polar residues" evidence="1">
    <location>
        <begin position="52"/>
        <end position="70"/>
    </location>
</feature>
<gene>
    <name evidence="2" type="ORF">ABL78_5164</name>
</gene>
<feature type="compositionally biased region" description="Basic and acidic residues" evidence="1">
    <location>
        <begin position="99"/>
        <end position="131"/>
    </location>
</feature>
<feature type="compositionally biased region" description="Basic and acidic residues" evidence="1">
    <location>
        <begin position="71"/>
        <end position="81"/>
    </location>
</feature>
<evidence type="ECO:0000256" key="1">
    <source>
        <dbReference type="SAM" id="MobiDB-lite"/>
    </source>
</evidence>
<feature type="region of interest" description="Disordered" evidence="1">
    <location>
        <begin position="1"/>
        <end position="189"/>
    </location>
</feature>
<proteinExistence type="predicted"/>
<feature type="compositionally biased region" description="Low complexity" evidence="1">
    <location>
        <begin position="693"/>
        <end position="729"/>
    </location>
</feature>
<feature type="compositionally biased region" description="Polar residues" evidence="1">
    <location>
        <begin position="88"/>
        <end position="98"/>
    </location>
</feature>
<dbReference type="OMA" id="PNQPDWH"/>
<feature type="compositionally biased region" description="Low complexity" evidence="1">
    <location>
        <begin position="489"/>
        <end position="500"/>
    </location>
</feature>
<feature type="compositionally biased region" description="Basic and acidic residues" evidence="1">
    <location>
        <begin position="826"/>
        <end position="835"/>
    </location>
</feature>
<accession>A0A0N1I3U7</accession>
<feature type="compositionally biased region" description="Basic and acidic residues" evidence="1">
    <location>
        <begin position="637"/>
        <end position="650"/>
    </location>
</feature>